<feature type="compositionally biased region" description="Acidic residues" evidence="2">
    <location>
        <begin position="458"/>
        <end position="474"/>
    </location>
</feature>
<evidence type="ECO:0000313" key="3">
    <source>
        <dbReference type="Proteomes" id="UP000887560"/>
    </source>
</evidence>
<dbReference type="WBParaSite" id="scf7180000422244.g8613">
    <property type="protein sequence ID" value="scf7180000422244.g8613"/>
    <property type="gene ID" value="scf7180000422244.g8613"/>
</dbReference>
<sequence length="791" mass="90474">MGLVASVGKNNDELVDNLVKHDSIKNERVERIMRLVDRGKFMPENAVEDNAYKDSAWKSDLGLPGFLHISAPYLVAIVRHSYKKERGEIEDESRTGVAEFETTEISNPNNCQNIGVISSHSVLEHLDLQKGQSFLNIGSGTGYLSTMAGFFLEENGINHGVELYENVADYAAERISLFQSSPEACAFEWCSPTYFVGNAFQLEQNTNKYDRIYCGALVPESHRAYFCSFLKEEGILVMPYGHSLQRVIRKSEKLFKTRDLSAVTFSHLIPVNIDDNSLSNGHVSLPLFQPTSLQFLCRNKIRQLIRQKLLFDKPVEIFSLYAEKHAKKASNVHHDNDEGRNQRDPLPADPPRHMILDDMTYDPPHMPHPLPSRTPVGSNLHGDPTNNNNRVANNNGRHNHNNNNPHQLLANLRRTHAGQFRHLFALFAQDRIRRHHEAIAHHRAARRNVHIINNGNDSDSENENNDENENEEPQIELRGIERQERLYSGPDDEAFVRVYKNNVGSLSSESYVNLNNDKNDDSYKTARMTTTPKKKAKTTSKMSKNTLTRLGLELSSDEEEEEKGEEEEEKKDREKEEKEDEEEKEDGEKEDEKEEDGDNSNESFETAKDIIMINDENFEAFERYASKMSKNSDDKEDKIEEEGRDDDGMENDDEKLEEEEKLNDSMNSSLLKNGNCNNKRLRTCTSNSMEMPQSSKIKRRLSYIQQQQEGEDVGPSTSFSSISGLNNTNNTNSQILSDAKLTGEFLQEEFNETKVKERTEQLADFHAKFIELIQSLPLNIQMRKFLVYENA</sequence>
<feature type="compositionally biased region" description="Polar residues" evidence="2">
    <location>
        <begin position="664"/>
        <end position="679"/>
    </location>
</feature>
<dbReference type="SUPFAM" id="SSF53335">
    <property type="entry name" value="S-adenosyl-L-methionine-dependent methyltransferases"/>
    <property type="match status" value="1"/>
</dbReference>
<feature type="compositionally biased region" description="Low complexity" evidence="2">
    <location>
        <begin position="386"/>
        <end position="404"/>
    </location>
</feature>
<comment type="similarity">
    <text evidence="1">Belongs to the methyltransferase superfamily. L-isoaspartyl/D-aspartyl protein methyltransferase family.</text>
</comment>
<dbReference type="InterPro" id="IPR029063">
    <property type="entry name" value="SAM-dependent_MTases_sf"/>
</dbReference>
<dbReference type="GO" id="GO:0004719">
    <property type="term" value="F:protein-L-isoaspartate (D-aspartate) O-methyltransferase activity"/>
    <property type="evidence" value="ECO:0007669"/>
    <property type="project" value="InterPro"/>
</dbReference>
<dbReference type="PANTHER" id="PTHR11579">
    <property type="entry name" value="PROTEIN-L-ISOASPARTATE O-METHYLTRANSFERASE"/>
    <property type="match status" value="1"/>
</dbReference>
<feature type="region of interest" description="Disordered" evidence="2">
    <location>
        <begin position="627"/>
        <end position="679"/>
    </location>
</feature>
<reference evidence="4" key="1">
    <citation type="submission" date="2022-11" db="UniProtKB">
        <authorList>
            <consortium name="WormBaseParasite"/>
        </authorList>
    </citation>
    <scope>IDENTIFICATION</scope>
</reference>
<name>A0A915P3M6_9BILA</name>
<dbReference type="PANTHER" id="PTHR11579:SF9">
    <property type="entry name" value="PROTEIN-L-ISOASPARTATE O-METHYLTRANSFERASE"/>
    <property type="match status" value="1"/>
</dbReference>
<dbReference type="InterPro" id="IPR000682">
    <property type="entry name" value="PCMT"/>
</dbReference>
<dbReference type="Pfam" id="PF01135">
    <property type="entry name" value="PCMT"/>
    <property type="match status" value="2"/>
</dbReference>
<feature type="region of interest" description="Disordered" evidence="2">
    <location>
        <begin position="329"/>
        <end position="406"/>
    </location>
</feature>
<feature type="compositionally biased region" description="Basic and acidic residues" evidence="2">
    <location>
        <begin position="627"/>
        <end position="638"/>
    </location>
</feature>
<proteinExistence type="inferred from homology"/>
<evidence type="ECO:0000256" key="2">
    <source>
        <dbReference type="SAM" id="MobiDB-lite"/>
    </source>
</evidence>
<feature type="compositionally biased region" description="Acidic residues" evidence="2">
    <location>
        <begin position="577"/>
        <end position="599"/>
    </location>
</feature>
<accession>A0A915P3M6</accession>
<keyword evidence="3" id="KW-1185">Reference proteome</keyword>
<dbReference type="Gene3D" id="3.40.50.150">
    <property type="entry name" value="Vaccinia Virus protein VP39"/>
    <property type="match status" value="2"/>
</dbReference>
<feature type="compositionally biased region" description="Acidic residues" evidence="2">
    <location>
        <begin position="555"/>
        <end position="569"/>
    </location>
</feature>
<protein>
    <submittedName>
        <fullName evidence="4">Protein-L-isoaspartate O-methyltransferase</fullName>
    </submittedName>
</protein>
<dbReference type="AlphaFoldDB" id="A0A915P3M6"/>
<organism evidence="3 4">
    <name type="scientific">Meloidogyne floridensis</name>
    <dbReference type="NCBI Taxonomy" id="298350"/>
    <lineage>
        <taxon>Eukaryota</taxon>
        <taxon>Metazoa</taxon>
        <taxon>Ecdysozoa</taxon>
        <taxon>Nematoda</taxon>
        <taxon>Chromadorea</taxon>
        <taxon>Rhabditida</taxon>
        <taxon>Tylenchina</taxon>
        <taxon>Tylenchomorpha</taxon>
        <taxon>Tylenchoidea</taxon>
        <taxon>Meloidogynidae</taxon>
        <taxon>Meloidogyninae</taxon>
        <taxon>Meloidogyne</taxon>
    </lineage>
</organism>
<evidence type="ECO:0000313" key="4">
    <source>
        <dbReference type="WBParaSite" id="scf7180000422244.g8613"/>
    </source>
</evidence>
<dbReference type="GO" id="GO:0005737">
    <property type="term" value="C:cytoplasm"/>
    <property type="evidence" value="ECO:0007669"/>
    <property type="project" value="TreeGrafter"/>
</dbReference>
<feature type="compositionally biased region" description="Basic and acidic residues" evidence="2">
    <location>
        <begin position="332"/>
        <end position="343"/>
    </location>
</feature>
<evidence type="ECO:0000256" key="1">
    <source>
        <dbReference type="ARBA" id="ARBA00005369"/>
    </source>
</evidence>
<feature type="compositionally biased region" description="Acidic residues" evidence="2">
    <location>
        <begin position="639"/>
        <end position="661"/>
    </location>
</feature>
<dbReference type="Proteomes" id="UP000887560">
    <property type="component" value="Unplaced"/>
</dbReference>
<feature type="region of interest" description="Disordered" evidence="2">
    <location>
        <begin position="449"/>
        <end position="475"/>
    </location>
</feature>
<feature type="region of interest" description="Disordered" evidence="2">
    <location>
        <begin position="508"/>
        <end position="610"/>
    </location>
</feature>